<name>A0AA41G534_9EURY</name>
<protein>
    <submittedName>
        <fullName evidence="1">Flagellar protein G</fullName>
    </submittedName>
</protein>
<evidence type="ECO:0000313" key="2">
    <source>
        <dbReference type="Proteomes" id="UP001166304"/>
    </source>
</evidence>
<dbReference type="GeneID" id="300248941"/>
<sequence length="148" mass="15520">MASVSVSHLILFIASMAIAASVAGVFTSSIGELSNAVSEQGLDVSSEVRSDVEIISDGGSDAIYDSGTITLYVKNTGSETLAPVPGQLDVFVDGQFATEYTVTLEPNGGDSWRAGDVVRLEISQSLSGGDHRVMIIVNGDEEVFEFNL</sequence>
<dbReference type="InterPro" id="IPR002774">
    <property type="entry name" value="Flagellin_arc-type"/>
</dbReference>
<dbReference type="GO" id="GO:0097588">
    <property type="term" value="P:archaeal or bacterial-type flagellum-dependent cell motility"/>
    <property type="evidence" value="ECO:0007669"/>
    <property type="project" value="InterPro"/>
</dbReference>
<evidence type="ECO:0000313" key="1">
    <source>
        <dbReference type="EMBL" id="MBV0903766.1"/>
    </source>
</evidence>
<dbReference type="RefSeq" id="WP_162415069.1">
    <property type="nucleotide sequence ID" value="NZ_CP187146.1"/>
</dbReference>
<keyword evidence="2" id="KW-1185">Reference proteome</keyword>
<keyword evidence="1" id="KW-0969">Cilium</keyword>
<organism evidence="1 2">
    <name type="scientific">Haloarcula salina</name>
    <dbReference type="NCBI Taxonomy" id="1429914"/>
    <lineage>
        <taxon>Archaea</taxon>
        <taxon>Methanobacteriati</taxon>
        <taxon>Methanobacteriota</taxon>
        <taxon>Stenosarchaea group</taxon>
        <taxon>Halobacteria</taxon>
        <taxon>Halobacteriales</taxon>
        <taxon>Haloarculaceae</taxon>
        <taxon>Haloarcula</taxon>
    </lineage>
</organism>
<dbReference type="EMBL" id="JAHQXE010000007">
    <property type="protein sequence ID" value="MBV0903766.1"/>
    <property type="molecule type" value="Genomic_DNA"/>
</dbReference>
<dbReference type="InterPro" id="IPR013783">
    <property type="entry name" value="Ig-like_fold"/>
</dbReference>
<accession>A0AA41G534</accession>
<comment type="caution">
    <text evidence="1">The sequence shown here is derived from an EMBL/GenBank/DDBJ whole genome shotgun (WGS) entry which is preliminary data.</text>
</comment>
<dbReference type="Gene3D" id="2.60.40.10">
    <property type="entry name" value="Immunoglobulins"/>
    <property type="match status" value="1"/>
</dbReference>
<dbReference type="AlphaFoldDB" id="A0AA41G534"/>
<keyword evidence="1" id="KW-0282">Flagellum</keyword>
<dbReference type="PANTHER" id="PTHR42200:SF2">
    <property type="entry name" value="ARCHAEAL FLAGELLA-RELATED PROTEIN F"/>
    <property type="match status" value="1"/>
</dbReference>
<keyword evidence="1" id="KW-0966">Cell projection</keyword>
<dbReference type="GO" id="GO:0005198">
    <property type="term" value="F:structural molecule activity"/>
    <property type="evidence" value="ECO:0007669"/>
    <property type="project" value="InterPro"/>
</dbReference>
<reference evidence="1" key="1">
    <citation type="submission" date="2021-06" db="EMBL/GenBank/DDBJ databases">
        <title>New haloarchaea isolates fom saline soil.</title>
        <authorList>
            <person name="Duran-Viseras A."/>
            <person name="Sanchez-Porro C.S."/>
            <person name="Ventosa A."/>
        </authorList>
    </citation>
    <scope>NUCLEOTIDE SEQUENCE</scope>
    <source>
        <strain evidence="1">JCM 18369</strain>
    </source>
</reference>
<dbReference type="PANTHER" id="PTHR42200">
    <property type="entry name" value="ARCHAEAL FLAGELLA-RELATED PROTEIN F-RELATED"/>
    <property type="match status" value="1"/>
</dbReference>
<dbReference type="Proteomes" id="UP001166304">
    <property type="component" value="Unassembled WGS sequence"/>
</dbReference>
<gene>
    <name evidence="1" type="ORF">KTS37_18435</name>
</gene>
<proteinExistence type="predicted"/>
<dbReference type="Pfam" id="PF01917">
    <property type="entry name" value="Flagellin_arch-type"/>
    <property type="match status" value="1"/>
</dbReference>